<dbReference type="InterPro" id="IPR005829">
    <property type="entry name" value="Sugar_transporter_CS"/>
</dbReference>
<dbReference type="CDD" id="cd00159">
    <property type="entry name" value="RhoGAP"/>
    <property type="match status" value="1"/>
</dbReference>
<evidence type="ECO:0000259" key="15">
    <source>
        <dbReference type="PROSITE" id="PS50238"/>
    </source>
</evidence>
<evidence type="ECO:0000256" key="2">
    <source>
        <dbReference type="ARBA" id="ARBA00010992"/>
    </source>
</evidence>
<feature type="domain" description="Rho-GAP" evidence="15">
    <location>
        <begin position="976"/>
        <end position="1190"/>
    </location>
</feature>
<feature type="transmembrane region" description="Helical" evidence="13">
    <location>
        <begin position="307"/>
        <end position="327"/>
    </location>
</feature>
<feature type="transmembrane region" description="Helical" evidence="13">
    <location>
        <begin position="663"/>
        <end position="688"/>
    </location>
</feature>
<dbReference type="PANTHER" id="PTHR23500">
    <property type="entry name" value="SOLUTE CARRIER FAMILY 2, FACILITATED GLUCOSE TRANSPORTER"/>
    <property type="match status" value="1"/>
</dbReference>
<evidence type="ECO:0000259" key="14">
    <source>
        <dbReference type="PROSITE" id="PS50146"/>
    </source>
</evidence>
<dbReference type="PROSITE" id="PS50146">
    <property type="entry name" value="DAGK"/>
    <property type="match status" value="1"/>
</dbReference>
<dbReference type="EMBL" id="QEFC01000307">
    <property type="protein sequence ID" value="KAE9465038.1"/>
    <property type="molecule type" value="Genomic_DNA"/>
</dbReference>
<feature type="domain" description="DAGKc" evidence="14">
    <location>
        <begin position="1725"/>
        <end position="1781"/>
    </location>
</feature>
<keyword evidence="18" id="KW-1185">Reference proteome</keyword>
<keyword evidence="8 13" id="KW-1133">Transmembrane helix</keyword>
<dbReference type="PROSITE" id="PS50238">
    <property type="entry name" value="RHOGAP"/>
    <property type="match status" value="1"/>
</dbReference>
<dbReference type="InterPro" id="IPR045262">
    <property type="entry name" value="STP/PLT_plant"/>
</dbReference>
<feature type="transmembrane region" description="Helical" evidence="13">
    <location>
        <begin position="221"/>
        <end position="243"/>
    </location>
</feature>
<dbReference type="InterPro" id="IPR016064">
    <property type="entry name" value="NAD/diacylglycerol_kinase_sf"/>
</dbReference>
<dbReference type="GO" id="GO:0016020">
    <property type="term" value="C:membrane"/>
    <property type="evidence" value="ECO:0007669"/>
    <property type="project" value="UniProtKB-SubCell"/>
</dbReference>
<dbReference type="InterPro" id="IPR044778">
    <property type="entry name" value="MFS_STP/MST-like_plant"/>
</dbReference>
<feature type="transmembrane region" description="Helical" evidence="13">
    <location>
        <begin position="17"/>
        <end position="36"/>
    </location>
</feature>
<dbReference type="Gene3D" id="1.10.555.10">
    <property type="entry name" value="Rho GTPase activation protein"/>
    <property type="match status" value="1"/>
</dbReference>
<dbReference type="FunFam" id="1.20.1250.20:FF:000002">
    <property type="entry name" value="Sugar transport protein 13"/>
    <property type="match status" value="1"/>
</dbReference>
<feature type="non-terminal residue" evidence="17">
    <location>
        <position position="1"/>
    </location>
</feature>
<dbReference type="SUPFAM" id="SSF48350">
    <property type="entry name" value="GTPase activation domain, GAP"/>
    <property type="match status" value="1"/>
</dbReference>
<feature type="transmembrane region" description="Helical" evidence="13">
    <location>
        <begin position="700"/>
        <end position="721"/>
    </location>
</feature>
<keyword evidence="7" id="KW-0769">Symport</keyword>
<keyword evidence="9 13" id="KW-0472">Membrane</keyword>
<feature type="transmembrane region" description="Helical" evidence="13">
    <location>
        <begin position="392"/>
        <end position="412"/>
    </location>
</feature>
<evidence type="ECO:0000313" key="17">
    <source>
        <dbReference type="EMBL" id="KAE9465038.1"/>
    </source>
</evidence>
<feature type="transmembrane region" description="Helical" evidence="13">
    <location>
        <begin position="485"/>
        <end position="503"/>
    </location>
</feature>
<dbReference type="OrthoDB" id="6133115at2759"/>
<organism evidence="17 18">
    <name type="scientific">Rhododendron williamsianum</name>
    <dbReference type="NCBI Taxonomy" id="262921"/>
    <lineage>
        <taxon>Eukaryota</taxon>
        <taxon>Viridiplantae</taxon>
        <taxon>Streptophyta</taxon>
        <taxon>Embryophyta</taxon>
        <taxon>Tracheophyta</taxon>
        <taxon>Spermatophyta</taxon>
        <taxon>Magnoliopsida</taxon>
        <taxon>eudicotyledons</taxon>
        <taxon>Gunneridae</taxon>
        <taxon>Pentapetalae</taxon>
        <taxon>asterids</taxon>
        <taxon>Ericales</taxon>
        <taxon>Ericaceae</taxon>
        <taxon>Ericoideae</taxon>
        <taxon>Rhodoreae</taxon>
        <taxon>Rhododendron</taxon>
    </lineage>
</organism>
<dbReference type="InterPro" id="IPR003663">
    <property type="entry name" value="Sugar/inositol_transpt"/>
</dbReference>
<feature type="transmembrane region" description="Helical" evidence="13">
    <location>
        <begin position="454"/>
        <end position="473"/>
    </location>
</feature>
<dbReference type="NCBIfam" id="TIGR00879">
    <property type="entry name" value="SP"/>
    <property type="match status" value="1"/>
</dbReference>
<dbReference type="SMART" id="SM00324">
    <property type="entry name" value="RhoGAP"/>
    <property type="match status" value="1"/>
</dbReference>
<dbReference type="Pfam" id="PF00781">
    <property type="entry name" value="DAGK_cat"/>
    <property type="match status" value="1"/>
</dbReference>
<evidence type="ECO:0000256" key="5">
    <source>
        <dbReference type="ARBA" id="ARBA00022597"/>
    </source>
</evidence>
<dbReference type="PROSITE" id="PS00217">
    <property type="entry name" value="SUGAR_TRANSPORT_2"/>
    <property type="match status" value="1"/>
</dbReference>
<dbReference type="InterPro" id="IPR020846">
    <property type="entry name" value="MFS_dom"/>
</dbReference>
<feature type="transmembrane region" description="Helical" evidence="13">
    <location>
        <begin position="578"/>
        <end position="600"/>
    </location>
</feature>
<feature type="active site" description="Nucleophile" evidence="11">
    <location>
        <position position="1457"/>
    </location>
</feature>
<keyword evidence="4" id="KW-0813">Transport</keyword>
<dbReference type="PROSITE" id="PS00216">
    <property type="entry name" value="SUGAR_TRANSPORT_1"/>
    <property type="match status" value="1"/>
</dbReference>
<dbReference type="CDD" id="cd04513">
    <property type="entry name" value="Glycosylasparaginase"/>
    <property type="match status" value="1"/>
</dbReference>
<evidence type="ECO:0000256" key="4">
    <source>
        <dbReference type="ARBA" id="ARBA00022448"/>
    </source>
</evidence>
<evidence type="ECO:0000256" key="8">
    <source>
        <dbReference type="ARBA" id="ARBA00022989"/>
    </source>
</evidence>
<evidence type="ECO:0000256" key="3">
    <source>
        <dbReference type="ARBA" id="ARBA00011601"/>
    </source>
</evidence>
<dbReference type="Pfam" id="PF00620">
    <property type="entry name" value="RhoGAP"/>
    <property type="match status" value="1"/>
</dbReference>
<feature type="domain" description="Major facilitator superfamily (MFS) profile" evidence="16">
    <location>
        <begin position="399"/>
        <end position="866"/>
    </location>
</feature>
<accession>A0A6A4MG37</accession>
<feature type="transmembrane region" description="Helical" evidence="13">
    <location>
        <begin position="136"/>
        <end position="159"/>
    </location>
</feature>
<comment type="subunit">
    <text evidence="3">Heterotetramer of two alpha and two beta chains arranged as a dimer of alpha/beta heterodimers.</text>
</comment>
<evidence type="ECO:0000256" key="1">
    <source>
        <dbReference type="ARBA" id="ARBA00004141"/>
    </source>
</evidence>
<dbReference type="Proteomes" id="UP000428333">
    <property type="component" value="Linkage Group LG02"/>
</dbReference>
<evidence type="ECO:0000256" key="13">
    <source>
        <dbReference type="SAM" id="Phobius"/>
    </source>
</evidence>
<evidence type="ECO:0000256" key="11">
    <source>
        <dbReference type="PIRSR" id="PIRSR600246-1"/>
    </source>
</evidence>
<dbReference type="InterPro" id="IPR008936">
    <property type="entry name" value="Rho_GTPase_activation_prot"/>
</dbReference>
<feature type="site" description="Cleavage; by autolysis" evidence="12">
    <location>
        <begin position="1456"/>
        <end position="1457"/>
    </location>
</feature>
<dbReference type="PANTHER" id="PTHR23500:SF30">
    <property type="entry name" value="SUGAR TRANSPORT PROTEIN 3"/>
    <property type="match status" value="1"/>
</dbReference>
<feature type="domain" description="Major facilitator superfamily (MFS) profile" evidence="16">
    <location>
        <begin position="1"/>
        <end position="408"/>
    </location>
</feature>
<name>A0A6A4MG37_9ERIC</name>
<proteinExistence type="inferred from homology"/>
<sequence length="2020" mass="221866">MKEDTRISNYCKYDSQLLTLFTSSLYVAGLIASFFASSVTKAFGRKPSILVGGVAFLAGSALGGAAFNLYTLILGRILLGVGVGFANQSVPLYLSEMAPFRHRGAINSGFHFSLGIGVLSANLINYSTEKVKGGWGWRVSLGMGAVPAALLTLGALFLSETPISLIQRRNNHQKARVMLQRIRGTEDVQAELDDLIKASEMSKTIENPLWKILEKKYRPQFVMAIAIPFFQQVTGINVVSFYAPVIFRTIGLGFSLSWGPLGFLIPSEIFPLEIRSSGQSITVAVSFLFIFIIAQTFLAMLCHLKSGSFFFFGGWVAVMTVFVYLFLPETKNVPIEQMDRVWREHCAFLWILIDMKEPFDWDSPLCESLVEEEAMAEKKDAESRSGKYRGRMTSFVVVSCMVAAVGGALFGYDIGVSGGVSSMDTFLKKFYPDVYTKMEEDTTVSNYCKFDSQLLTLFTSSLYISGLFASFAASSLTGTFGRRPSILVGGASHLVGALVAGAASNIYVLMVGRILLGLALGFQIRLSPHRRFPLYLSEMAPTRYRGAFSNGFQFCVNIGALSANLITYSTEKMESDWGWRICLASAAVPAGILTLGALFLEETPNSIMQRTDDHKKARSILEKIRGTEDVQAELDDLINASTISKTVAHPFLQITKRKYRPQLVMAIAIPFFQQVTGINAIAFYAPIIFRTTGLGESASLLSAVVVRAVNMTCTFISMLIVDKFGRRVLFTVGGIQMVVSQIAVGSILATQLGDHGGVSKGYGLPLLLLICVYVSGYGWSWGPLGWLVPSEIFPLEIRSAGQTIRVAVNFLCTIIIAQTFLAMLCHMKSGPECLGNPLKHKSRWLLLELILVLAVGSMPSAISPEWQEKASGFFSSSGVKLKEAGQSAGTFVGEVAKDAKGNVADVAGKVGSIVKSRWAILQQPSTKHAMQERLISAAATTGMIFRKSYSGTKDKVVVGKSKVEEVAKKTAQKSKVLLTDIERWQKGVASTDDYLILSGLNSPELFKSDGDKKVIQQLVSSYNQDSNASLPEGINTVDVAALAKCYLASLPEPLATFELSKEIRGARSSIRVMRNILKKLPTVNYMTLELITALLLRMDTRSLAMEMAPIIMWQKGQRPEHFRQFWNQPSEILSKKKMDPSPNFNACDMLDEDSESVDASSPIPLDDGLPIDFTAIEAVQCLIEHHNAIFTDANETHLSELLAVRRQWTPPPTKLPEAALSSEFSSSSPTAAYGKYLPDTPLHHYFHYFRALGNKVEDSGQFPLVVSTWPFKEAVRAAWRAVESGFSAVDAVVEGCSTCEDLRCDGTGGGLMPYMWFSFYDYGKVGGLVHEANKATMEVGAVAAMRYVKDGIRAARLVMLHTEHTMLVGDQASAFAISMGLSGPTNLSSTESLEKWNKWKESRCLPNFRKNVLPVDNCGPYQPKETADLSRNRCLMANSVETITRRSSSVGVDNHDTIAMAAIDNMGHIAVGTSTNGATFKIPGRYLYMSSQSMVYYFSVGDWMCLYNDSFGSSAYADNEVGACGATGDGDIMMRFLPCYQVVESMRLGMEPKLAAEDAISRIARKYPDFVGAVFAEQDESPCLGIKLASKSETAIKFSDVYAVEFIDWGLVHESILGNARGCLLGHASEMYRFTVHGVHRSKNQPSLWAPCVYTFGHKDMDTCQLCFNRITASLNLVTGRPKSLLVQALSLAQKSLSYPRSSHEGKTDQYSLTATLLNSPSTRINVMVTQRARHAFDVMSSITNEDLNVYDGVIAVGGDGLFNEILNGLLSSKLKASYPPTPTDFLHSGEKDGCIMLHKSNKTVAEASDHIEDTSPLLPGTEEGCCNTADQGPSFSLPNEWFRFGVIPAGSTDAVVIWYGFYGDVIRESEKYRWMGPKRYDYAGTMVFLRHRRIKMVKSKGRFLSIGAAVISCRNERAPDGLVADAHLSDGFLHLILIKDCPHALYLWHLTQLAKKGGDPLNFAFVEHHKTTAFTFTSSGEESVWNVDGSSSKHTNSRHKYSEALLAYLQLAQRRKADK</sequence>
<evidence type="ECO:0000256" key="12">
    <source>
        <dbReference type="PIRSR" id="PIRSR600246-3"/>
    </source>
</evidence>
<dbReference type="Gene3D" id="2.60.200.40">
    <property type="match status" value="1"/>
</dbReference>
<dbReference type="Gene3D" id="1.20.1250.20">
    <property type="entry name" value="MFS general substrate transporter like domains"/>
    <property type="match status" value="3"/>
</dbReference>
<evidence type="ECO:0000259" key="16">
    <source>
        <dbReference type="PROSITE" id="PS50850"/>
    </source>
</evidence>
<feature type="transmembrane region" description="Helical" evidence="13">
    <location>
        <begin position="249"/>
        <end position="269"/>
    </location>
</feature>
<feature type="transmembrane region" description="Helical" evidence="13">
    <location>
        <begin position="803"/>
        <end position="824"/>
    </location>
</feature>
<comment type="caution">
    <text evidence="17">The sequence shown here is derived from an EMBL/GenBank/DDBJ whole genome shotgun (WGS) entry which is preliminary data.</text>
</comment>
<feature type="transmembrane region" description="Helical" evidence="13">
    <location>
        <begin position="762"/>
        <end position="782"/>
    </location>
</feature>
<dbReference type="InterPro" id="IPR000198">
    <property type="entry name" value="RhoGAP_dom"/>
</dbReference>
<dbReference type="GO" id="GO:0007165">
    <property type="term" value="P:signal transduction"/>
    <property type="evidence" value="ECO:0007669"/>
    <property type="project" value="InterPro"/>
</dbReference>
<dbReference type="Gene3D" id="3.60.20.30">
    <property type="entry name" value="(Glycosyl)asparaginase"/>
    <property type="match status" value="1"/>
</dbReference>
<dbReference type="CDD" id="cd17361">
    <property type="entry name" value="MFS_STP"/>
    <property type="match status" value="2"/>
</dbReference>
<dbReference type="SUPFAM" id="SSF103473">
    <property type="entry name" value="MFS general substrate transporter"/>
    <property type="match status" value="2"/>
</dbReference>
<feature type="transmembrane region" description="Helical" evidence="13">
    <location>
        <begin position="281"/>
        <end position="301"/>
    </location>
</feature>
<evidence type="ECO:0000313" key="18">
    <source>
        <dbReference type="Proteomes" id="UP000428333"/>
    </source>
</evidence>
<dbReference type="GO" id="GO:0015145">
    <property type="term" value="F:monosaccharide transmembrane transporter activity"/>
    <property type="evidence" value="ECO:0007669"/>
    <property type="project" value="InterPro"/>
</dbReference>
<evidence type="ECO:0000256" key="10">
    <source>
        <dbReference type="ARBA" id="ARBA00044504"/>
    </source>
</evidence>
<dbReference type="PRINTS" id="PR00171">
    <property type="entry name" value="SUGRTRNSPORT"/>
</dbReference>
<evidence type="ECO:0000256" key="6">
    <source>
        <dbReference type="ARBA" id="ARBA00022692"/>
    </source>
</evidence>
<dbReference type="SUPFAM" id="SSF111331">
    <property type="entry name" value="NAD kinase/diacylglycerol kinase-like"/>
    <property type="match status" value="1"/>
</dbReference>
<feature type="transmembrane region" description="Helical" evidence="13">
    <location>
        <begin position="106"/>
        <end position="124"/>
    </location>
</feature>
<dbReference type="GO" id="GO:0016301">
    <property type="term" value="F:kinase activity"/>
    <property type="evidence" value="ECO:0007669"/>
    <property type="project" value="InterPro"/>
</dbReference>
<feature type="transmembrane region" description="Helical" evidence="13">
    <location>
        <begin position="48"/>
        <end position="67"/>
    </location>
</feature>
<dbReference type="SUPFAM" id="SSF56235">
    <property type="entry name" value="N-terminal nucleophile aminohydrolases (Ntn hydrolases)"/>
    <property type="match status" value="1"/>
</dbReference>
<dbReference type="GO" id="GO:0016787">
    <property type="term" value="F:hydrolase activity"/>
    <property type="evidence" value="ECO:0007669"/>
    <property type="project" value="InterPro"/>
</dbReference>
<comment type="similarity">
    <text evidence="10">Belongs to the major facilitator superfamily. Phosphate:H(+) symporter (TC 2.A.1.9) family.</text>
</comment>
<comment type="similarity">
    <text evidence="2">Belongs to the major facilitator superfamily. Sugar transporter (TC 2.A.1.1) family.</text>
</comment>
<dbReference type="InterPro" id="IPR005828">
    <property type="entry name" value="MFS_sugar_transport-like"/>
</dbReference>
<dbReference type="Pfam" id="PF01112">
    <property type="entry name" value="Asparaginase_2"/>
    <property type="match status" value="1"/>
</dbReference>
<feature type="transmembrane region" description="Helical" evidence="13">
    <location>
        <begin position="728"/>
        <end position="750"/>
    </location>
</feature>
<evidence type="ECO:0000256" key="9">
    <source>
        <dbReference type="ARBA" id="ARBA00023136"/>
    </source>
</evidence>
<dbReference type="Gene3D" id="3.40.50.10330">
    <property type="entry name" value="Probable inorganic polyphosphate/atp-NAD kinase, domain 1"/>
    <property type="match status" value="1"/>
</dbReference>
<dbReference type="Pfam" id="PF00083">
    <property type="entry name" value="Sugar_tr"/>
    <property type="match status" value="3"/>
</dbReference>
<dbReference type="InterPro" id="IPR001206">
    <property type="entry name" value="Diacylglycerol_kinase_cat_dom"/>
</dbReference>
<dbReference type="InterPro" id="IPR000246">
    <property type="entry name" value="Peptidase_T2"/>
</dbReference>
<dbReference type="InterPro" id="IPR017438">
    <property type="entry name" value="ATP-NAD_kinase_N"/>
</dbReference>
<dbReference type="InterPro" id="IPR036259">
    <property type="entry name" value="MFS_trans_sf"/>
</dbReference>
<keyword evidence="5" id="KW-0762">Sugar transport</keyword>
<gene>
    <name evidence="17" type="ORF">C3L33_03062</name>
</gene>
<dbReference type="PROSITE" id="PS50850">
    <property type="entry name" value="MFS"/>
    <property type="match status" value="2"/>
</dbReference>
<dbReference type="InterPro" id="IPR029055">
    <property type="entry name" value="Ntn_hydrolases_N"/>
</dbReference>
<evidence type="ECO:0000256" key="7">
    <source>
        <dbReference type="ARBA" id="ARBA00022847"/>
    </source>
</evidence>
<keyword evidence="6 13" id="KW-0812">Transmembrane</keyword>
<comment type="subcellular location">
    <subcellularLocation>
        <location evidence="1">Membrane</location>
        <topology evidence="1">Multi-pass membrane protein</topology>
    </subcellularLocation>
</comment>
<evidence type="ECO:0008006" key="19">
    <source>
        <dbReference type="Google" id="ProtNLM"/>
    </source>
</evidence>
<protein>
    <recommendedName>
        <fullName evidence="19">Major facilitator superfamily (MFS) profile domain-containing protein</fullName>
    </recommendedName>
</protein>
<reference evidence="17 18" key="1">
    <citation type="journal article" date="2019" name="Genome Biol. Evol.">
        <title>The Rhododendron genome and chromosomal organization provide insight into shared whole-genome duplications across the heath family (Ericaceae).</title>
        <authorList>
            <person name="Soza V.L."/>
            <person name="Lindsley D."/>
            <person name="Waalkes A."/>
            <person name="Ramage E."/>
            <person name="Patwardhan R.P."/>
            <person name="Burton J.N."/>
            <person name="Adey A."/>
            <person name="Kumar A."/>
            <person name="Qiu R."/>
            <person name="Shendure J."/>
            <person name="Hall B."/>
        </authorList>
    </citation>
    <scope>NUCLEOTIDE SEQUENCE [LARGE SCALE GENOMIC DNA]</scope>
    <source>
        <strain evidence="17">RSF 1966-606</strain>
    </source>
</reference>
<dbReference type="GO" id="GO:0015293">
    <property type="term" value="F:symporter activity"/>
    <property type="evidence" value="ECO:0007669"/>
    <property type="project" value="UniProtKB-KW"/>
</dbReference>